<accession>A0A068NSR2</accession>
<dbReference type="CDD" id="cd00060">
    <property type="entry name" value="FHA"/>
    <property type="match status" value="1"/>
</dbReference>
<dbReference type="InterPro" id="IPR050923">
    <property type="entry name" value="Cell_Proc_Reg/RNA_Proc"/>
</dbReference>
<dbReference type="InterPro" id="IPR000253">
    <property type="entry name" value="FHA_dom"/>
</dbReference>
<dbReference type="EMBL" id="CP007139">
    <property type="protein sequence ID" value="AIE85820.1"/>
    <property type="molecule type" value="Genomic_DNA"/>
</dbReference>
<dbReference type="HOGENOM" id="CLU_613571_0_0_0"/>
<proteinExistence type="predicted"/>
<keyword evidence="3" id="KW-1185">Reference proteome</keyword>
<gene>
    <name evidence="2" type="ORF">OP10G_2452</name>
</gene>
<dbReference type="STRING" id="661478.OP10G_2452"/>
<organism evidence="2 3">
    <name type="scientific">Fimbriimonas ginsengisoli Gsoil 348</name>
    <dbReference type="NCBI Taxonomy" id="661478"/>
    <lineage>
        <taxon>Bacteria</taxon>
        <taxon>Bacillati</taxon>
        <taxon>Armatimonadota</taxon>
        <taxon>Fimbriimonadia</taxon>
        <taxon>Fimbriimonadales</taxon>
        <taxon>Fimbriimonadaceae</taxon>
        <taxon>Fimbriimonas</taxon>
    </lineage>
</organism>
<name>A0A068NSR2_FIMGI</name>
<dbReference type="PANTHER" id="PTHR23308">
    <property type="entry name" value="NUCLEAR INHIBITOR OF PROTEIN PHOSPHATASE-1"/>
    <property type="match status" value="1"/>
</dbReference>
<dbReference type="KEGG" id="fgi:OP10G_2452"/>
<dbReference type="SMART" id="SM00240">
    <property type="entry name" value="FHA"/>
    <property type="match status" value="1"/>
</dbReference>
<dbReference type="PROSITE" id="PS50006">
    <property type="entry name" value="FHA_DOMAIN"/>
    <property type="match status" value="1"/>
</dbReference>
<dbReference type="Pfam" id="PF00498">
    <property type="entry name" value="FHA"/>
    <property type="match status" value="1"/>
</dbReference>
<reference evidence="2 3" key="1">
    <citation type="journal article" date="2014" name="PLoS ONE">
        <title>The first complete genome sequence of the class fimbriimonadia in the phylum armatimonadetes.</title>
        <authorList>
            <person name="Hu Z.Y."/>
            <person name="Wang Y.Z."/>
            <person name="Im W.T."/>
            <person name="Wang S.Y."/>
            <person name="Zhao G.P."/>
            <person name="Zheng H.J."/>
            <person name="Quan Z.X."/>
        </authorList>
    </citation>
    <scope>NUCLEOTIDE SEQUENCE [LARGE SCALE GENOMIC DNA]</scope>
    <source>
        <strain evidence="2">Gsoil 348</strain>
    </source>
</reference>
<evidence type="ECO:0000259" key="1">
    <source>
        <dbReference type="PROSITE" id="PS50006"/>
    </source>
</evidence>
<dbReference type="AlphaFoldDB" id="A0A068NSR2"/>
<evidence type="ECO:0000313" key="3">
    <source>
        <dbReference type="Proteomes" id="UP000027982"/>
    </source>
</evidence>
<dbReference type="SUPFAM" id="SSF49879">
    <property type="entry name" value="SMAD/FHA domain"/>
    <property type="match status" value="1"/>
</dbReference>
<dbReference type="Proteomes" id="UP000027982">
    <property type="component" value="Chromosome"/>
</dbReference>
<dbReference type="eggNOG" id="COG1716">
    <property type="taxonomic scope" value="Bacteria"/>
</dbReference>
<dbReference type="InterPro" id="IPR008984">
    <property type="entry name" value="SMAD_FHA_dom_sf"/>
</dbReference>
<sequence>MGLFAVRHERARAFAHVLPMWKQQARNVAPTSRPYPHTSHADVFPPEKLAFRPVVRDRRLRSPRARNSKHSAVRLCGLVRGPLHCVPMLAPWSRLGGQGCPMARRTVGRACDRGGRNAALGAGRGGGRRGRNHVGDARKMSSEYLRMQWSQGRSRSIGDKIITIGRDTGTDMPFPDDVLMSRRHARIETTSHGWQVVDLSSTNGTFLNSRRVASGLIRPGDVLQVGAQVFEFSMTAADAGEVATRTPCPTRLQAPRQREVRVRGVAVAINSCPQCAGDSVCRRCDGYGIVGAESYPCLDCGASGRCSGCRSHVSVLDDFCRDLFKQEFNAAEASLRAGLVKTTDTERSHRSGAQTGGALAGAVIGTLLMPGAGTLVGSYVGKWVGEEHGEQSAAAQVRWQQADLLYSQGVLFILQRRPEEARQAWIQALSMNQSLGPARTALKELD</sequence>
<dbReference type="Gene3D" id="2.60.200.20">
    <property type="match status" value="1"/>
</dbReference>
<feature type="domain" description="FHA" evidence="1">
    <location>
        <begin position="162"/>
        <end position="212"/>
    </location>
</feature>
<evidence type="ECO:0000313" key="2">
    <source>
        <dbReference type="EMBL" id="AIE85820.1"/>
    </source>
</evidence>
<protein>
    <submittedName>
        <fullName evidence="2">FHA domain-containing protein</fullName>
    </submittedName>
</protein>